<protein>
    <submittedName>
        <fullName evidence="2">Uncharacterized protein</fullName>
    </submittedName>
</protein>
<dbReference type="EMBL" id="FLQU01000858">
    <property type="protein sequence ID" value="SBS89995.1"/>
    <property type="molecule type" value="Genomic_DNA"/>
</dbReference>
<keyword evidence="1" id="KW-1133">Transmembrane helix</keyword>
<dbReference type="AlphaFoldDB" id="A0A1A8VNR6"/>
<gene>
    <name evidence="2" type="ORF">POVCU1_000800</name>
    <name evidence="3" type="ORF">POVCU2_0059020</name>
</gene>
<keyword evidence="1" id="KW-0812">Transmembrane</keyword>
<reference evidence="4 5" key="2">
    <citation type="submission" date="2016-05" db="EMBL/GenBank/DDBJ databases">
        <authorList>
            <person name="Naeem Raeece"/>
        </authorList>
    </citation>
    <scope>NUCLEOTIDE SEQUENCE [LARGE SCALE GENOMIC DNA]</scope>
</reference>
<organism evidence="2 4">
    <name type="scientific">Plasmodium ovale curtisi</name>
    <dbReference type="NCBI Taxonomy" id="864141"/>
    <lineage>
        <taxon>Eukaryota</taxon>
        <taxon>Sar</taxon>
        <taxon>Alveolata</taxon>
        <taxon>Apicomplexa</taxon>
        <taxon>Aconoidasida</taxon>
        <taxon>Haemosporida</taxon>
        <taxon>Plasmodiidae</taxon>
        <taxon>Plasmodium</taxon>
        <taxon>Plasmodium (Plasmodium)</taxon>
    </lineage>
</organism>
<dbReference type="Proteomes" id="UP000078560">
    <property type="component" value="Unassembled WGS sequence"/>
</dbReference>
<evidence type="ECO:0000313" key="2">
    <source>
        <dbReference type="EMBL" id="SBS80411.1"/>
    </source>
</evidence>
<keyword evidence="1" id="KW-0472">Membrane</keyword>
<proteinExistence type="predicted"/>
<feature type="transmembrane region" description="Helical" evidence="1">
    <location>
        <begin position="94"/>
        <end position="114"/>
    </location>
</feature>
<evidence type="ECO:0000256" key="1">
    <source>
        <dbReference type="SAM" id="Phobius"/>
    </source>
</evidence>
<evidence type="ECO:0000313" key="4">
    <source>
        <dbReference type="Proteomes" id="UP000078546"/>
    </source>
</evidence>
<name>A0A1A8VNR6_PLAOA</name>
<feature type="transmembrane region" description="Helical" evidence="1">
    <location>
        <begin position="151"/>
        <end position="167"/>
    </location>
</feature>
<evidence type="ECO:0000313" key="3">
    <source>
        <dbReference type="EMBL" id="SBS89995.1"/>
    </source>
</evidence>
<evidence type="ECO:0000313" key="5">
    <source>
        <dbReference type="Proteomes" id="UP000078560"/>
    </source>
</evidence>
<dbReference type="Proteomes" id="UP000078546">
    <property type="component" value="Unassembled WGS sequence"/>
</dbReference>
<sequence length="210" mass="24219">MGKNRSTDRNDNISNIMDLRLESELNNEGNIVPMKRNAGYKYVSYECEHILFFSSFQLSISLMFSLYCKIYHLAALNTGLFLTSILHWRKPELGIRRSIDMFMAFLNLLAHALFSLNTNSLCAFVCTCAVILVATFYFVGKKYSYNSYSTIYHLLIHTVGNASALAMKKKRLMETEGKIKTPIIVPQEDKERDRHRLTCALTYSNLWDEI</sequence>
<accession>A0A1A8VNR6</accession>
<dbReference type="EMBL" id="FLQV01000022">
    <property type="protein sequence ID" value="SBS80411.1"/>
    <property type="molecule type" value="Genomic_DNA"/>
</dbReference>
<reference evidence="2" key="1">
    <citation type="submission" date="2016-05" db="EMBL/GenBank/DDBJ databases">
        <authorList>
            <person name="Lavstsen T."/>
            <person name="Jespersen J.S."/>
        </authorList>
    </citation>
    <scope>NUCLEOTIDE SEQUENCE [LARGE SCALE GENOMIC DNA]</scope>
</reference>
<feature type="transmembrane region" description="Helical" evidence="1">
    <location>
        <begin position="121"/>
        <end position="139"/>
    </location>
</feature>